<evidence type="ECO:0000313" key="2">
    <source>
        <dbReference type="Proteomes" id="UP001434883"/>
    </source>
</evidence>
<accession>A0ABV0QM78</accession>
<proteinExistence type="predicted"/>
<dbReference type="EMBL" id="JAHRIN010017193">
    <property type="protein sequence ID" value="MEQ2196935.1"/>
    <property type="molecule type" value="Genomic_DNA"/>
</dbReference>
<evidence type="ECO:0008006" key="3">
    <source>
        <dbReference type="Google" id="ProtNLM"/>
    </source>
</evidence>
<name>A0ABV0QM78_9TELE</name>
<sequence>MSFAFPFRALLCCFVNTKKVTIRLFIIYTTIDRKEGWKIHLILSNDLKQGLCGCECVWVFLCIRMRVGMCDCNCVCFFCVRLGLGLFPHLDQFRPSIKCGAYSLTATLPAGGWSLCLPVYLWFSVSGAGCFGVCWLTPGGSLPRLGPVGSV</sequence>
<dbReference type="Proteomes" id="UP001434883">
    <property type="component" value="Unassembled WGS sequence"/>
</dbReference>
<evidence type="ECO:0000313" key="1">
    <source>
        <dbReference type="EMBL" id="MEQ2196935.1"/>
    </source>
</evidence>
<comment type="caution">
    <text evidence="1">The sequence shown here is derived from an EMBL/GenBank/DDBJ whole genome shotgun (WGS) entry which is preliminary data.</text>
</comment>
<reference evidence="1 2" key="1">
    <citation type="submission" date="2021-06" db="EMBL/GenBank/DDBJ databases">
        <authorList>
            <person name="Palmer J.M."/>
        </authorList>
    </citation>
    <scope>NUCLEOTIDE SEQUENCE [LARGE SCALE GENOMIC DNA]</scope>
    <source>
        <strain evidence="1 2">XC_2019</strain>
        <tissue evidence="1">Muscle</tissue>
    </source>
</reference>
<organism evidence="1 2">
    <name type="scientific">Xenoophorus captivus</name>
    <dbReference type="NCBI Taxonomy" id="1517983"/>
    <lineage>
        <taxon>Eukaryota</taxon>
        <taxon>Metazoa</taxon>
        <taxon>Chordata</taxon>
        <taxon>Craniata</taxon>
        <taxon>Vertebrata</taxon>
        <taxon>Euteleostomi</taxon>
        <taxon>Actinopterygii</taxon>
        <taxon>Neopterygii</taxon>
        <taxon>Teleostei</taxon>
        <taxon>Neoteleostei</taxon>
        <taxon>Acanthomorphata</taxon>
        <taxon>Ovalentaria</taxon>
        <taxon>Atherinomorphae</taxon>
        <taxon>Cyprinodontiformes</taxon>
        <taxon>Goodeidae</taxon>
        <taxon>Xenoophorus</taxon>
    </lineage>
</organism>
<protein>
    <recommendedName>
        <fullName evidence="3">Secreted protein</fullName>
    </recommendedName>
</protein>
<keyword evidence="2" id="KW-1185">Reference proteome</keyword>
<gene>
    <name evidence="1" type="ORF">XENOCAPTIV_018485</name>
</gene>